<dbReference type="GO" id="GO:0016020">
    <property type="term" value="C:membrane"/>
    <property type="evidence" value="ECO:0007669"/>
    <property type="project" value="UniProtKB-SubCell"/>
</dbReference>
<dbReference type="EMBL" id="CP003985">
    <property type="protein sequence ID" value="AGF78645.1"/>
    <property type="molecule type" value="Genomic_DNA"/>
</dbReference>
<evidence type="ECO:0000256" key="9">
    <source>
        <dbReference type="ARBA" id="ARBA00023012"/>
    </source>
</evidence>
<feature type="domain" description="PAS" evidence="14">
    <location>
        <begin position="382"/>
        <end position="428"/>
    </location>
</feature>
<dbReference type="PROSITE" id="PS50109">
    <property type="entry name" value="HIS_KIN"/>
    <property type="match status" value="1"/>
</dbReference>
<dbReference type="PROSITE" id="PS50110">
    <property type="entry name" value="RESPONSE_REGULATORY"/>
    <property type="match status" value="1"/>
</dbReference>
<feature type="domain" description="Response regulatory" evidence="13">
    <location>
        <begin position="765"/>
        <end position="881"/>
    </location>
</feature>
<dbReference type="PANTHER" id="PTHR43065:SF42">
    <property type="entry name" value="TWO-COMPONENT SENSOR PPRA"/>
    <property type="match status" value="1"/>
</dbReference>
<evidence type="ECO:0000256" key="7">
    <source>
        <dbReference type="ARBA" id="ARBA00022777"/>
    </source>
</evidence>
<reference evidence="18" key="1">
    <citation type="journal article" date="2013" name="Stand. Genomic Sci.">
        <title>Complete genome sequence of Desulfocapsa sulfexigens, a marine deltaproteobacterium specialized in disproportionating inorganic sulfur compounds.</title>
        <authorList>
            <person name="Finster K.W."/>
            <person name="Kjeldsen K.U."/>
            <person name="Kube M."/>
            <person name="Reinhardt R."/>
            <person name="Mussmann M."/>
            <person name="Amann R."/>
            <person name="Schreiber L."/>
        </authorList>
    </citation>
    <scope>NUCLEOTIDE SEQUENCE [LARGE SCALE GENOMIC DNA]</scope>
    <source>
        <strain evidence="18">DSM 10523 / SB164P1</strain>
    </source>
</reference>
<dbReference type="InterPro" id="IPR035965">
    <property type="entry name" value="PAS-like_dom_sf"/>
</dbReference>
<evidence type="ECO:0000256" key="1">
    <source>
        <dbReference type="ARBA" id="ARBA00000085"/>
    </source>
</evidence>
<dbReference type="PROSITE" id="PS50885">
    <property type="entry name" value="HAMP"/>
    <property type="match status" value="1"/>
</dbReference>
<accession>M1PG51</accession>
<dbReference type="GO" id="GO:0000155">
    <property type="term" value="F:phosphorelay sensor kinase activity"/>
    <property type="evidence" value="ECO:0007669"/>
    <property type="project" value="InterPro"/>
</dbReference>
<evidence type="ECO:0000256" key="8">
    <source>
        <dbReference type="ARBA" id="ARBA00022840"/>
    </source>
</evidence>
<dbReference type="AlphaFoldDB" id="M1PG51"/>
<dbReference type="InterPro" id="IPR001789">
    <property type="entry name" value="Sig_transdc_resp-reg_receiver"/>
</dbReference>
<feature type="domain" description="HAMP" evidence="16">
    <location>
        <begin position="199"/>
        <end position="251"/>
    </location>
</feature>
<dbReference type="InterPro" id="IPR000014">
    <property type="entry name" value="PAS"/>
</dbReference>
<feature type="domain" description="Histidine kinase" evidence="12">
    <location>
        <begin position="520"/>
        <end position="745"/>
    </location>
</feature>
<dbReference type="InterPro" id="IPR000700">
    <property type="entry name" value="PAS-assoc_C"/>
</dbReference>
<dbReference type="Gene3D" id="6.10.340.10">
    <property type="match status" value="1"/>
</dbReference>
<feature type="transmembrane region" description="Helical" evidence="11">
    <location>
        <begin position="20"/>
        <end position="39"/>
    </location>
</feature>
<dbReference type="SUPFAM" id="SSF55874">
    <property type="entry name" value="ATPase domain of HSP90 chaperone/DNA topoisomerase II/histidine kinase"/>
    <property type="match status" value="1"/>
</dbReference>
<dbReference type="CDD" id="cd00082">
    <property type="entry name" value="HisKA"/>
    <property type="match status" value="1"/>
</dbReference>
<dbReference type="SUPFAM" id="SSF47384">
    <property type="entry name" value="Homodimeric domain of signal transducing histidine kinase"/>
    <property type="match status" value="1"/>
</dbReference>
<dbReference type="SMART" id="SM00448">
    <property type="entry name" value="REC"/>
    <property type="match status" value="1"/>
</dbReference>
<dbReference type="SMART" id="SM00086">
    <property type="entry name" value="PAC"/>
    <property type="match status" value="2"/>
</dbReference>
<keyword evidence="18" id="KW-1185">Reference proteome</keyword>
<dbReference type="Gene3D" id="3.30.450.20">
    <property type="entry name" value="PAS domain"/>
    <property type="match status" value="2"/>
</dbReference>
<dbReference type="Pfam" id="PF02518">
    <property type="entry name" value="HATPase_c"/>
    <property type="match status" value="1"/>
</dbReference>
<evidence type="ECO:0000256" key="2">
    <source>
        <dbReference type="ARBA" id="ARBA00004370"/>
    </source>
</evidence>
<dbReference type="PANTHER" id="PTHR43065">
    <property type="entry name" value="SENSOR HISTIDINE KINASE"/>
    <property type="match status" value="1"/>
</dbReference>
<evidence type="ECO:0000256" key="5">
    <source>
        <dbReference type="ARBA" id="ARBA00022679"/>
    </source>
</evidence>
<proteinExistence type="predicted"/>
<dbReference type="Gene3D" id="3.40.50.2300">
    <property type="match status" value="1"/>
</dbReference>
<evidence type="ECO:0000256" key="10">
    <source>
        <dbReference type="PROSITE-ProRule" id="PRU00169"/>
    </source>
</evidence>
<dbReference type="PRINTS" id="PR00344">
    <property type="entry name" value="BCTRLSENSOR"/>
</dbReference>
<feature type="transmembrane region" description="Helical" evidence="11">
    <location>
        <begin position="179"/>
        <end position="198"/>
    </location>
</feature>
<dbReference type="GO" id="GO:0005524">
    <property type="term" value="F:ATP binding"/>
    <property type="evidence" value="ECO:0007669"/>
    <property type="project" value="UniProtKB-KW"/>
</dbReference>
<dbReference type="OrthoDB" id="5429506at2"/>
<dbReference type="InterPro" id="IPR003661">
    <property type="entry name" value="HisK_dim/P_dom"/>
</dbReference>
<dbReference type="NCBIfam" id="TIGR00229">
    <property type="entry name" value="sensory_box"/>
    <property type="match status" value="2"/>
</dbReference>
<dbReference type="SMART" id="SM00091">
    <property type="entry name" value="PAS"/>
    <property type="match status" value="2"/>
</dbReference>
<feature type="modified residue" description="4-aspartylphosphate" evidence="10">
    <location>
        <position position="816"/>
    </location>
</feature>
<dbReference type="InterPro" id="IPR036890">
    <property type="entry name" value="HATPase_C_sf"/>
</dbReference>
<dbReference type="InterPro" id="IPR005467">
    <property type="entry name" value="His_kinase_dom"/>
</dbReference>
<dbReference type="InterPro" id="IPR036097">
    <property type="entry name" value="HisK_dim/P_sf"/>
</dbReference>
<keyword evidence="7" id="KW-0418">Kinase</keyword>
<dbReference type="Pfam" id="PF00672">
    <property type="entry name" value="HAMP"/>
    <property type="match status" value="1"/>
</dbReference>
<dbReference type="Pfam" id="PF00072">
    <property type="entry name" value="Response_reg"/>
    <property type="match status" value="1"/>
</dbReference>
<keyword evidence="8" id="KW-0067">ATP-binding</keyword>
<dbReference type="GO" id="GO:0006355">
    <property type="term" value="P:regulation of DNA-templated transcription"/>
    <property type="evidence" value="ECO:0007669"/>
    <property type="project" value="InterPro"/>
</dbReference>
<evidence type="ECO:0000259" key="14">
    <source>
        <dbReference type="PROSITE" id="PS50112"/>
    </source>
</evidence>
<evidence type="ECO:0000313" key="17">
    <source>
        <dbReference type="EMBL" id="AGF78645.1"/>
    </source>
</evidence>
<dbReference type="PROSITE" id="PS50113">
    <property type="entry name" value="PAC"/>
    <property type="match status" value="2"/>
</dbReference>
<dbReference type="STRING" id="1167006.UWK_02102"/>
<dbReference type="Pfam" id="PF00989">
    <property type="entry name" value="PAS"/>
    <property type="match status" value="1"/>
</dbReference>
<name>M1PG51_DESSD</name>
<organism evidence="17 18">
    <name type="scientific">Desulfocapsa sulfexigens (strain DSM 10523 / SB164P1)</name>
    <dbReference type="NCBI Taxonomy" id="1167006"/>
    <lineage>
        <taxon>Bacteria</taxon>
        <taxon>Pseudomonadati</taxon>
        <taxon>Thermodesulfobacteriota</taxon>
        <taxon>Desulfobulbia</taxon>
        <taxon>Desulfobulbales</taxon>
        <taxon>Desulfocapsaceae</taxon>
        <taxon>Desulfocapsa</taxon>
    </lineage>
</organism>
<keyword evidence="9" id="KW-0902">Two-component regulatory system</keyword>
<evidence type="ECO:0000259" key="12">
    <source>
        <dbReference type="PROSITE" id="PS50109"/>
    </source>
</evidence>
<dbReference type="Pfam" id="PF00512">
    <property type="entry name" value="HisKA"/>
    <property type="match status" value="1"/>
</dbReference>
<dbReference type="InterPro" id="IPR011006">
    <property type="entry name" value="CheY-like_superfamily"/>
</dbReference>
<comment type="catalytic activity">
    <reaction evidence="1">
        <text>ATP + protein L-histidine = ADP + protein N-phospho-L-histidine.</text>
        <dbReference type="EC" id="2.7.13.3"/>
    </reaction>
</comment>
<dbReference type="SUPFAM" id="SSF55785">
    <property type="entry name" value="PYP-like sensor domain (PAS domain)"/>
    <property type="match status" value="2"/>
</dbReference>
<keyword evidence="6" id="KW-0547">Nucleotide-binding</keyword>
<evidence type="ECO:0000259" key="13">
    <source>
        <dbReference type="PROSITE" id="PS50110"/>
    </source>
</evidence>
<evidence type="ECO:0000256" key="4">
    <source>
        <dbReference type="ARBA" id="ARBA00022553"/>
    </source>
</evidence>
<evidence type="ECO:0000313" key="18">
    <source>
        <dbReference type="Proteomes" id="UP000011721"/>
    </source>
</evidence>
<keyword evidence="11" id="KW-1133">Transmembrane helix</keyword>
<sequence length="884" mass="97830">MNSKLLKRRRLRDLPLGYKFSFLVSGVVIMLGIASIFFVESKVSHALHIEHRERGFTIARHLATHCVDLIFTDNRIKLYQLLSEIKSKEKDIAYLFVVDTKKEVFAHTFGKEGFPKVLLTANPLTEGESFSYNHLQFDNDKNIVDELTVPLLEGIAGELHIGLCEKFILQKIQTLRMQLIGIASIICLFGVLAAFFFARIMSKPLQTLSIASDKFGRGEAIQELPVIAHDEIGRLTATFNQMVTKIKRSRAKQVTVEKALRTSKKEWERTFNALTDIVTLQTPDLCIIKSNTSGCVTLGLSSNAIQGRHCYELFHGSSQPCPGCPLVQTSKTFSPYTKEMYHKKLGKTFLVSASPVKNESGELTHIVHVATDITTIKKSEEDRIRLKAAIDQASETVVITDVDGTIQYVNPAFETLTGYSRDIAIGKNPRILNSGKQDSQFYAKMWAELEQGKVWKGHLINRKKDGSLFEEEATISPVRNNEGRITNFVAVKRNVTKEVSLEKQLRQAMKMEAIGTLAGGIAHDFNNILAAMIGYSEIAKQQLGDDDPVKKDIEQVLIAGTRAADLVKQILTFSRQGEEILKPLNIQSIIKEVLKLLRASLPTTITLRESIAPSCGKVLADPTQIHQVLMNLCTNAKDAIGGAIGTLSVSLTEKQISETETIADCPQIEHGTYLDLEISDTGCGIDTLTRTHIFDPFFTTKGIGKGTGLGLSVVHGIIKQHQGEITVTSTVNKGTTFNIYLPVIDKHVVEKEQLLTDALPGGDERILLVDDEPAITHLLERILGILGYKVTVVSSSTEALKIYSKNPEEFDLVITDMTMPEMTGTDLAMKLLAIQPKLPIILCTGFSEAMNEAQARLLGIREYIRKPIDTLALAKAIRKALPPS</sequence>
<gene>
    <name evidence="17" type="ordered locus">UWK_02102</name>
</gene>
<feature type="domain" description="PAC" evidence="15">
    <location>
        <begin position="453"/>
        <end position="507"/>
    </location>
</feature>
<dbReference type="InterPro" id="IPR013767">
    <property type="entry name" value="PAS_fold"/>
</dbReference>
<dbReference type="HOGENOM" id="CLU_000445_114_51_7"/>
<dbReference type="InterPro" id="IPR004358">
    <property type="entry name" value="Sig_transdc_His_kin-like_C"/>
</dbReference>
<protein>
    <recommendedName>
        <fullName evidence="3">histidine kinase</fullName>
        <ecNumber evidence="3">2.7.13.3</ecNumber>
    </recommendedName>
</protein>
<keyword evidence="11" id="KW-0472">Membrane</keyword>
<evidence type="ECO:0000256" key="11">
    <source>
        <dbReference type="SAM" id="Phobius"/>
    </source>
</evidence>
<dbReference type="Proteomes" id="UP000011721">
    <property type="component" value="Chromosome"/>
</dbReference>
<dbReference type="PROSITE" id="PS50112">
    <property type="entry name" value="PAS"/>
    <property type="match status" value="1"/>
</dbReference>
<dbReference type="InterPro" id="IPR001610">
    <property type="entry name" value="PAC"/>
</dbReference>
<dbReference type="SMART" id="SM00304">
    <property type="entry name" value="HAMP"/>
    <property type="match status" value="1"/>
</dbReference>
<feature type="domain" description="PAC" evidence="15">
    <location>
        <begin position="334"/>
        <end position="385"/>
    </location>
</feature>
<dbReference type="Pfam" id="PF13426">
    <property type="entry name" value="PAS_9"/>
    <property type="match status" value="1"/>
</dbReference>
<dbReference type="SMART" id="SM00388">
    <property type="entry name" value="HisKA"/>
    <property type="match status" value="1"/>
</dbReference>
<evidence type="ECO:0000256" key="3">
    <source>
        <dbReference type="ARBA" id="ARBA00012438"/>
    </source>
</evidence>
<dbReference type="eggNOG" id="COG5000">
    <property type="taxonomic scope" value="Bacteria"/>
</dbReference>
<dbReference type="EC" id="2.7.13.3" evidence="3"/>
<dbReference type="KEGG" id="dsf:UWK_02102"/>
<dbReference type="PATRIC" id="fig|1167006.5.peg.2288"/>
<keyword evidence="4 10" id="KW-0597">Phosphoprotein</keyword>
<dbReference type="InterPro" id="IPR003660">
    <property type="entry name" value="HAMP_dom"/>
</dbReference>
<comment type="subcellular location">
    <subcellularLocation>
        <location evidence="2">Membrane</location>
    </subcellularLocation>
</comment>
<dbReference type="Gene3D" id="3.30.565.10">
    <property type="entry name" value="Histidine kinase-like ATPase, C-terminal domain"/>
    <property type="match status" value="1"/>
</dbReference>
<dbReference type="SUPFAM" id="SSF52172">
    <property type="entry name" value="CheY-like"/>
    <property type="match status" value="1"/>
</dbReference>
<dbReference type="eggNOG" id="COG2204">
    <property type="taxonomic scope" value="Bacteria"/>
</dbReference>
<dbReference type="InterPro" id="IPR003594">
    <property type="entry name" value="HATPase_dom"/>
</dbReference>
<dbReference type="SMART" id="SM00387">
    <property type="entry name" value="HATPase_c"/>
    <property type="match status" value="1"/>
</dbReference>
<evidence type="ECO:0000256" key="6">
    <source>
        <dbReference type="ARBA" id="ARBA00022741"/>
    </source>
</evidence>
<dbReference type="Gene3D" id="1.10.287.130">
    <property type="match status" value="1"/>
</dbReference>
<evidence type="ECO:0000259" key="16">
    <source>
        <dbReference type="PROSITE" id="PS50885"/>
    </source>
</evidence>
<dbReference type="CDD" id="cd00130">
    <property type="entry name" value="PAS"/>
    <property type="match status" value="2"/>
</dbReference>
<dbReference type="eggNOG" id="COG3852">
    <property type="taxonomic scope" value="Bacteria"/>
</dbReference>
<dbReference type="SUPFAM" id="SSF158472">
    <property type="entry name" value="HAMP domain-like"/>
    <property type="match status" value="1"/>
</dbReference>
<evidence type="ECO:0000259" key="15">
    <source>
        <dbReference type="PROSITE" id="PS50113"/>
    </source>
</evidence>
<keyword evidence="5" id="KW-0808">Transferase</keyword>
<dbReference type="CDD" id="cd06225">
    <property type="entry name" value="HAMP"/>
    <property type="match status" value="1"/>
</dbReference>
<dbReference type="RefSeq" id="WP_015404335.1">
    <property type="nucleotide sequence ID" value="NC_020304.1"/>
</dbReference>
<keyword evidence="11" id="KW-0812">Transmembrane</keyword>